<evidence type="ECO:0000256" key="1">
    <source>
        <dbReference type="SAM" id="MobiDB-lite"/>
    </source>
</evidence>
<comment type="caution">
    <text evidence="2">The sequence shown here is derived from an EMBL/GenBank/DDBJ whole genome shotgun (WGS) entry which is preliminary data.</text>
</comment>
<sequence>MNDSYRKTESEDQSASGPSGASSQKTISDLHEWIHFSCVSLKPDKLKKKGSKGTIRKVVTLQLWPVAPRSLRPPALCPSRKIPGGGEEGAGGQRRERRHRRSLAPVQTPLTKPDIASVREETCVD</sequence>
<protein>
    <submittedName>
        <fullName evidence="2">Uncharacterized protein</fullName>
    </submittedName>
</protein>
<feature type="region of interest" description="Disordered" evidence="1">
    <location>
        <begin position="70"/>
        <end position="125"/>
    </location>
</feature>
<dbReference type="Proteomes" id="UP001153269">
    <property type="component" value="Unassembled WGS sequence"/>
</dbReference>
<evidence type="ECO:0000313" key="2">
    <source>
        <dbReference type="EMBL" id="CAB1422329.1"/>
    </source>
</evidence>
<name>A0A9N7YFG8_PLEPL</name>
<gene>
    <name evidence="2" type="ORF">PLEPLA_LOCUS10244</name>
</gene>
<dbReference type="EMBL" id="CADEAL010000576">
    <property type="protein sequence ID" value="CAB1422329.1"/>
    <property type="molecule type" value="Genomic_DNA"/>
</dbReference>
<reference evidence="2" key="1">
    <citation type="submission" date="2020-03" db="EMBL/GenBank/DDBJ databases">
        <authorList>
            <person name="Weist P."/>
        </authorList>
    </citation>
    <scope>NUCLEOTIDE SEQUENCE</scope>
</reference>
<feature type="region of interest" description="Disordered" evidence="1">
    <location>
        <begin position="1"/>
        <end position="26"/>
    </location>
</feature>
<dbReference type="AlphaFoldDB" id="A0A9N7YFG8"/>
<organism evidence="2 3">
    <name type="scientific">Pleuronectes platessa</name>
    <name type="common">European plaice</name>
    <dbReference type="NCBI Taxonomy" id="8262"/>
    <lineage>
        <taxon>Eukaryota</taxon>
        <taxon>Metazoa</taxon>
        <taxon>Chordata</taxon>
        <taxon>Craniata</taxon>
        <taxon>Vertebrata</taxon>
        <taxon>Euteleostomi</taxon>
        <taxon>Actinopterygii</taxon>
        <taxon>Neopterygii</taxon>
        <taxon>Teleostei</taxon>
        <taxon>Neoteleostei</taxon>
        <taxon>Acanthomorphata</taxon>
        <taxon>Carangaria</taxon>
        <taxon>Pleuronectiformes</taxon>
        <taxon>Pleuronectoidei</taxon>
        <taxon>Pleuronectidae</taxon>
        <taxon>Pleuronectes</taxon>
    </lineage>
</organism>
<feature type="compositionally biased region" description="Low complexity" evidence="1">
    <location>
        <begin position="13"/>
        <end position="24"/>
    </location>
</feature>
<evidence type="ECO:0000313" key="3">
    <source>
        <dbReference type="Proteomes" id="UP001153269"/>
    </source>
</evidence>
<feature type="compositionally biased region" description="Basic and acidic residues" evidence="1">
    <location>
        <begin position="1"/>
        <end position="10"/>
    </location>
</feature>
<proteinExistence type="predicted"/>
<keyword evidence="3" id="KW-1185">Reference proteome</keyword>
<feature type="compositionally biased region" description="Gly residues" evidence="1">
    <location>
        <begin position="83"/>
        <end position="92"/>
    </location>
</feature>
<accession>A0A9N7YFG8</accession>